<dbReference type="STRING" id="544711.F0UEG6"/>
<gene>
    <name evidence="3" type="ORF">HCEG_03911</name>
</gene>
<protein>
    <submittedName>
        <fullName evidence="3">LEA domain-containing protein</fullName>
    </submittedName>
</protein>
<dbReference type="OMA" id="CDAEGQF"/>
<dbReference type="Pfam" id="PF22485">
    <property type="entry name" value="DUF6987"/>
    <property type="match status" value="1"/>
</dbReference>
<evidence type="ECO:0000313" key="3">
    <source>
        <dbReference type="EMBL" id="EGC44696.1"/>
    </source>
</evidence>
<dbReference type="Pfam" id="PF12396">
    <property type="entry name" value="DUF3659"/>
    <property type="match status" value="9"/>
</dbReference>
<dbReference type="PANTHER" id="PTHR39461:SF1">
    <property type="entry name" value="LEA DOMAIN PROTEIN (AFU_ORTHOLOGUE AFUA_8G04920)"/>
    <property type="match status" value="1"/>
</dbReference>
<evidence type="ECO:0000256" key="1">
    <source>
        <dbReference type="SAM" id="MobiDB-lite"/>
    </source>
</evidence>
<dbReference type="EMBL" id="DS990638">
    <property type="protein sequence ID" value="EGC44696.1"/>
    <property type="molecule type" value="Genomic_DNA"/>
</dbReference>
<evidence type="ECO:0000259" key="2">
    <source>
        <dbReference type="Pfam" id="PF22485"/>
    </source>
</evidence>
<proteinExistence type="predicted"/>
<sequence>MASRPTVPAGPSTPSPTRTDRSGVSKKKSKLEEMPGHAKRKPPSIMSPKSPGEMTTAAKKGAGHGTVDLPKLKGLEVGDEGRIYGKDGKVLGRVVEGDPNDLVGQVVGDDGEIFDEHGGAVGRVEVLSKITEQQVNESVSKTAPIDFDALQGLEVFTWRPDLSKLAGLTVNKNGEVADGAGNVHGKLEEGRLEDIVGKTVNERGLVLDNDGNIIGKAAVVEDTVDKREDEGSNIPPLSTLEGLRCNKQGTIVDRDGNPVGKLVEGNARAIWKYGAQIDAQGQFSDNRGQVIGKAKPIEQEEGGEDVPFAGFESLFVSKDGWVEDENGNKIGQIVQGDSKKLLGRAVDPDGDILDKRGNVVGHAKKYEEKPGSEKEELSILKGLSPNKHGNIMGPDGIPIGRVIEGNPKQLVGKKVDEHGCIWNDSGKRIGQCELIPEEERDIKAECPFAGIDVLVVVNDGLVEDENGNVVGKVSEGDVKKLRGRAVDEDGDIIDKHGNVKGHVEPYGALEEEAVGEDLSLLAGKAINKAGKIVDESGVAIGRVVSGDPKKLAGRMVDDKGQIWGDKGEVIGKAELMPEPKGNKAGGPFSGFQSLTVGKDDVVLDSSCQIVGRVVEGDMKNLMGRPVDKDGGIIDKAGRTLGKAERWEPKEKKLEINRMSGRKVNKEGEVRDADGNLIGKLTAGKLNNLAGRSIDDSGYVVDKDGNKIGECTLLEHIHEEIEEPEMSPEQLEAEKHAEQERGLAKEMCSIVQQTLGKVGAVCEMIKEHTERADRTPKAELDEEELVRNVKPLIEEGSSHLQECNGALRALDPDGHIAAKAKSKSTQPESSYEEHQLADLLKELTSTVATTIDNARKRIADMPHAKKKLNPLWALLSEPLFQIISAVGLLLTGVLGLVGRLLNGLGLGGLVNGLLGGLGINKLLDELGLGSVTDALNLGGDKKK</sequence>
<dbReference type="HOGENOM" id="CLU_002822_0_0_1"/>
<feature type="domain" description="DUF6987" evidence="2">
    <location>
        <begin position="731"/>
        <end position="929"/>
    </location>
</feature>
<dbReference type="OrthoDB" id="3937590at2759"/>
<dbReference type="InterPro" id="IPR022124">
    <property type="entry name" value="DUF3659"/>
</dbReference>
<feature type="region of interest" description="Disordered" evidence="1">
    <location>
        <begin position="1"/>
        <end position="70"/>
    </location>
</feature>
<name>F0UEG6_AJEC8</name>
<reference evidence="4" key="1">
    <citation type="submission" date="2008-07" db="EMBL/GenBank/DDBJ databases">
        <title>Annotation of Ajellomyces capsulatus strain H88.</title>
        <authorList>
            <person name="Champion M."/>
            <person name="Cuomo C."/>
            <person name="Ma L.-J."/>
            <person name="Henn M.R."/>
            <person name="Sil A."/>
            <person name="Goldman B."/>
            <person name="Young S.K."/>
            <person name="Kodira C.D."/>
            <person name="Zeng Q."/>
            <person name="Koehrsen M."/>
            <person name="Alvarado L."/>
            <person name="Berlin A."/>
            <person name="Borenstein D."/>
            <person name="Chen Z."/>
            <person name="Engels R."/>
            <person name="Freedman E."/>
            <person name="Gellesch M."/>
            <person name="Goldberg J."/>
            <person name="Griggs A."/>
            <person name="Gujja S."/>
            <person name="Heiman D."/>
            <person name="Hepburn T."/>
            <person name="Howarth C."/>
            <person name="Jen D."/>
            <person name="Larson L."/>
            <person name="Lewis B."/>
            <person name="Mehta T."/>
            <person name="Park D."/>
            <person name="Pearson M."/>
            <person name="Roberts A."/>
            <person name="Saif S."/>
            <person name="Shea T."/>
            <person name="Shenoy N."/>
            <person name="Sisk P."/>
            <person name="Stolte C."/>
            <person name="Sykes S."/>
            <person name="Walk T."/>
            <person name="White J."/>
            <person name="Yandava C."/>
            <person name="Klein B."/>
            <person name="McEwen J.G."/>
            <person name="Puccia R."/>
            <person name="Goldman G.H."/>
            <person name="Felipe M.S."/>
            <person name="Nino-Vega G."/>
            <person name="San-Blas G."/>
            <person name="Taylor J."/>
            <person name="Mendoza L."/>
            <person name="Galagan J."/>
            <person name="Nusbaum C."/>
            <person name="Birren B."/>
        </authorList>
    </citation>
    <scope>NUCLEOTIDE SEQUENCE [LARGE SCALE GENOMIC DNA]</scope>
    <source>
        <strain evidence="4">H88</strain>
    </source>
</reference>
<dbReference type="PANTHER" id="PTHR39461">
    <property type="entry name" value="LEA DOMAIN PROTEIN (AFU_ORTHOLOGUE AFUA_8G04920)"/>
    <property type="match status" value="1"/>
</dbReference>
<organism evidence="4">
    <name type="scientific">Ajellomyces capsulatus (strain H88)</name>
    <name type="common">Darling's disease fungus</name>
    <name type="synonym">Histoplasma capsulatum</name>
    <dbReference type="NCBI Taxonomy" id="544711"/>
    <lineage>
        <taxon>Eukaryota</taxon>
        <taxon>Fungi</taxon>
        <taxon>Dikarya</taxon>
        <taxon>Ascomycota</taxon>
        <taxon>Pezizomycotina</taxon>
        <taxon>Eurotiomycetes</taxon>
        <taxon>Eurotiomycetidae</taxon>
        <taxon>Onygenales</taxon>
        <taxon>Ajellomycetaceae</taxon>
        <taxon>Histoplasma</taxon>
    </lineage>
</organism>
<dbReference type="InterPro" id="IPR054256">
    <property type="entry name" value="DUF6987"/>
</dbReference>
<dbReference type="Proteomes" id="UP000008142">
    <property type="component" value="Unassembled WGS sequence"/>
</dbReference>
<evidence type="ECO:0000313" key="4">
    <source>
        <dbReference type="Proteomes" id="UP000008142"/>
    </source>
</evidence>
<dbReference type="AlphaFoldDB" id="F0UEG6"/>
<accession>F0UEG6</accession>